<name>A0ABP3U022_9CLOT</name>
<keyword evidence="2" id="KW-0813">Transport</keyword>
<feature type="coiled-coil region" evidence="4">
    <location>
        <begin position="20"/>
        <end position="51"/>
    </location>
</feature>
<organism evidence="5 6">
    <name type="scientific">Clostridium malenominatum</name>
    <dbReference type="NCBI Taxonomy" id="1539"/>
    <lineage>
        <taxon>Bacteria</taxon>
        <taxon>Bacillati</taxon>
        <taxon>Bacillota</taxon>
        <taxon>Clostridia</taxon>
        <taxon>Eubacteriales</taxon>
        <taxon>Clostridiaceae</taxon>
        <taxon>Clostridium</taxon>
    </lineage>
</organism>
<gene>
    <name evidence="5" type="ORF">GCM10008905_07650</name>
</gene>
<dbReference type="Pfam" id="PF01991">
    <property type="entry name" value="vATP-synt_E"/>
    <property type="match status" value="1"/>
</dbReference>
<reference evidence="6" key="1">
    <citation type="journal article" date="2019" name="Int. J. Syst. Evol. Microbiol.">
        <title>The Global Catalogue of Microorganisms (GCM) 10K type strain sequencing project: providing services to taxonomists for standard genome sequencing and annotation.</title>
        <authorList>
            <consortium name="The Broad Institute Genomics Platform"/>
            <consortium name="The Broad Institute Genome Sequencing Center for Infectious Disease"/>
            <person name="Wu L."/>
            <person name="Ma J."/>
        </authorList>
    </citation>
    <scope>NUCLEOTIDE SEQUENCE [LARGE SCALE GENOMIC DNA]</scope>
    <source>
        <strain evidence="6">JCM 1405</strain>
    </source>
</reference>
<keyword evidence="6" id="KW-1185">Reference proteome</keyword>
<comment type="caution">
    <text evidence="5">The sequence shown here is derived from an EMBL/GenBank/DDBJ whole genome shotgun (WGS) entry which is preliminary data.</text>
</comment>
<dbReference type="EMBL" id="BAAACF010000001">
    <property type="protein sequence ID" value="GAA0719508.1"/>
    <property type="molecule type" value="Genomic_DNA"/>
</dbReference>
<accession>A0ABP3U022</accession>
<evidence type="ECO:0000313" key="6">
    <source>
        <dbReference type="Proteomes" id="UP001500339"/>
    </source>
</evidence>
<dbReference type="SUPFAM" id="SSF160527">
    <property type="entry name" value="V-type ATPase subunit E-like"/>
    <property type="match status" value="1"/>
</dbReference>
<dbReference type="InterPro" id="IPR002842">
    <property type="entry name" value="ATPase_V1_Esu"/>
</dbReference>
<sequence length="201" mass="23637">MVTIEEKLHLFEKILYDKTNSKINDKLTKAREEINSEIAKEEKAIQAYKEKITKEIYKKHKGNYEKELFKAKFESEQELINLREELIKETVDGIKANLIQFINSKDYEEYIFSNIDNTLKNIKNENSLVIYFNNEDLKRFKERLEKEGLADNVQISPESKNILGGYILEAENMRFRIDCSLDSSIEECIEKVGIKITEILV</sequence>
<dbReference type="InterPro" id="IPR038495">
    <property type="entry name" value="ATPase_E_C"/>
</dbReference>
<dbReference type="Proteomes" id="UP001500339">
    <property type="component" value="Unassembled WGS sequence"/>
</dbReference>
<protein>
    <submittedName>
        <fullName evidence="5">Uncharacterized protein</fullName>
    </submittedName>
</protein>
<keyword evidence="3" id="KW-0406">Ion transport</keyword>
<evidence type="ECO:0000256" key="3">
    <source>
        <dbReference type="ARBA" id="ARBA00023065"/>
    </source>
</evidence>
<evidence type="ECO:0000256" key="2">
    <source>
        <dbReference type="ARBA" id="ARBA00022448"/>
    </source>
</evidence>
<proteinExistence type="inferred from homology"/>
<comment type="similarity">
    <text evidence="1">Belongs to the V-ATPase E subunit family.</text>
</comment>
<evidence type="ECO:0000313" key="5">
    <source>
        <dbReference type="EMBL" id="GAA0719508.1"/>
    </source>
</evidence>
<keyword evidence="4" id="KW-0175">Coiled coil</keyword>
<dbReference type="Gene3D" id="3.30.2320.30">
    <property type="entry name" value="ATP synthase, E subunit, C-terminal"/>
    <property type="match status" value="1"/>
</dbReference>
<dbReference type="RefSeq" id="WP_343766837.1">
    <property type="nucleotide sequence ID" value="NZ_BAAACF010000001.1"/>
</dbReference>
<evidence type="ECO:0000256" key="1">
    <source>
        <dbReference type="ARBA" id="ARBA00005901"/>
    </source>
</evidence>
<evidence type="ECO:0000256" key="4">
    <source>
        <dbReference type="SAM" id="Coils"/>
    </source>
</evidence>